<accession>G2E3R5</accession>
<keyword evidence="8" id="KW-0418">Kinase</keyword>
<feature type="domain" description="PAS" evidence="7">
    <location>
        <begin position="71"/>
        <end position="116"/>
    </location>
</feature>
<dbReference type="PROSITE" id="PS50112">
    <property type="entry name" value="PAS"/>
    <property type="match status" value="1"/>
</dbReference>
<dbReference type="STRING" id="765913.ThidrDRAFT_2928"/>
<evidence type="ECO:0000256" key="3">
    <source>
        <dbReference type="ARBA" id="ARBA00022553"/>
    </source>
</evidence>
<dbReference type="Pfam" id="PF08448">
    <property type="entry name" value="PAS_4"/>
    <property type="match status" value="1"/>
</dbReference>
<keyword evidence="9" id="KW-1185">Reference proteome</keyword>
<dbReference type="InterPro" id="IPR013656">
    <property type="entry name" value="PAS_4"/>
</dbReference>
<dbReference type="InterPro" id="IPR035965">
    <property type="entry name" value="PAS-like_dom_sf"/>
</dbReference>
<evidence type="ECO:0000256" key="2">
    <source>
        <dbReference type="ARBA" id="ARBA00012438"/>
    </source>
</evidence>
<dbReference type="SMART" id="SM00387">
    <property type="entry name" value="HATPase_c"/>
    <property type="match status" value="1"/>
</dbReference>
<dbReference type="CDD" id="cd00130">
    <property type="entry name" value="PAS"/>
    <property type="match status" value="1"/>
</dbReference>
<dbReference type="EMBL" id="AFWT01000021">
    <property type="protein sequence ID" value="EGV30007.1"/>
    <property type="molecule type" value="Genomic_DNA"/>
</dbReference>
<dbReference type="AlphaFoldDB" id="G2E3R5"/>
<dbReference type="PRINTS" id="PR00344">
    <property type="entry name" value="BCTRLSENSOR"/>
</dbReference>
<dbReference type="NCBIfam" id="TIGR00229">
    <property type="entry name" value="sensory_box"/>
    <property type="match status" value="1"/>
</dbReference>
<dbReference type="SUPFAM" id="SSF55874">
    <property type="entry name" value="ATPase domain of HSP90 chaperone/DNA topoisomerase II/histidine kinase"/>
    <property type="match status" value="1"/>
</dbReference>
<evidence type="ECO:0000259" key="7">
    <source>
        <dbReference type="PROSITE" id="PS50112"/>
    </source>
</evidence>
<dbReference type="eggNOG" id="COG4191">
    <property type="taxonomic scope" value="Bacteria"/>
</dbReference>
<dbReference type="PANTHER" id="PTHR43065:SF42">
    <property type="entry name" value="TWO-COMPONENT SENSOR PPRA"/>
    <property type="match status" value="1"/>
</dbReference>
<dbReference type="Gene3D" id="3.30.565.10">
    <property type="entry name" value="Histidine kinase-like ATPase, C-terminal domain"/>
    <property type="match status" value="1"/>
</dbReference>
<dbReference type="InterPro" id="IPR004358">
    <property type="entry name" value="Sig_transdc_His_kin-like_C"/>
</dbReference>
<dbReference type="Proteomes" id="UP000004200">
    <property type="component" value="Unassembled WGS sequence"/>
</dbReference>
<proteinExistence type="predicted"/>
<feature type="compositionally biased region" description="Basic and acidic residues" evidence="5">
    <location>
        <begin position="1"/>
        <end position="12"/>
    </location>
</feature>
<evidence type="ECO:0000313" key="9">
    <source>
        <dbReference type="Proteomes" id="UP000004200"/>
    </source>
</evidence>
<sequence length="469" mass="51904">MNPRMHDSRYDSDAVTSDTDGGLGLSDPVDGLDNRQDALWIEVIHKMDETYADLVRYQIELEEKNSALETAHQFISSVLASMTDVLIVCDINGRIEEVNPALESLSGQPETALIGRPFQSLLTTECLDLASGFVEKIRDHAVYDCELVLRGEHEEVPLAVNCTSRYDPRGRLVGMVLIGRPVGELQRAYKALNQAHDELKQAQQQLVSAEKMASLGRLVAGVAHELNNPISFVYGNVHVLSRYRERLRAFCDAVDASDPPESLKALKEELRIQRLLDDLDPLVKGTLEGAERVRDVVQDLRCFSGGQQGEHAPFDLVRVVQTAVQWVTKGKRFGARLDLDLPERLDICGHAGQVHQVVMNLVQNAVDALQQTRDPEIGIRLIRFEREAVAEVGISRRDWVRLTIEDNGPGLSEDGLLKVFDPFFTTKPVGQGTGLGLSISYGIVTDHGGRLGVDNRAEGGARFTMELPL</sequence>
<dbReference type="InterPro" id="IPR003594">
    <property type="entry name" value="HATPase_dom"/>
</dbReference>
<dbReference type="SUPFAM" id="SSF47384">
    <property type="entry name" value="Homodimeric domain of signal transducing histidine kinase"/>
    <property type="match status" value="1"/>
</dbReference>
<dbReference type="SMART" id="SM00388">
    <property type="entry name" value="HisKA"/>
    <property type="match status" value="1"/>
</dbReference>
<dbReference type="Pfam" id="PF02518">
    <property type="entry name" value="HATPase_c"/>
    <property type="match status" value="1"/>
</dbReference>
<dbReference type="GO" id="GO:0000155">
    <property type="term" value="F:phosphorelay sensor kinase activity"/>
    <property type="evidence" value="ECO:0007669"/>
    <property type="project" value="InterPro"/>
</dbReference>
<evidence type="ECO:0000256" key="5">
    <source>
        <dbReference type="SAM" id="MobiDB-lite"/>
    </source>
</evidence>
<dbReference type="EC" id="2.7.13.3" evidence="2"/>
<reference evidence="8 9" key="1">
    <citation type="submission" date="2011-06" db="EMBL/GenBank/DDBJ databases">
        <title>The draft genome of Thiorhodococcus drewsii AZ1.</title>
        <authorList>
            <consortium name="US DOE Joint Genome Institute (JGI-PGF)"/>
            <person name="Lucas S."/>
            <person name="Han J."/>
            <person name="Lapidus A."/>
            <person name="Cheng J.-F."/>
            <person name="Goodwin L."/>
            <person name="Pitluck S."/>
            <person name="Peters L."/>
            <person name="Land M.L."/>
            <person name="Hauser L."/>
            <person name="Vogl K."/>
            <person name="Liu Z."/>
            <person name="Imhoff J."/>
            <person name="Thiel V."/>
            <person name="Frigaard N.-U."/>
            <person name="Bryant D.A."/>
            <person name="Woyke T.J."/>
        </authorList>
    </citation>
    <scope>NUCLEOTIDE SEQUENCE [LARGE SCALE GENOMIC DNA]</scope>
    <source>
        <strain evidence="8 9">AZ1</strain>
    </source>
</reference>
<name>G2E3R5_9GAMM</name>
<dbReference type="InterPro" id="IPR036097">
    <property type="entry name" value="HisK_dim/P_sf"/>
</dbReference>
<keyword evidence="4" id="KW-0175">Coiled coil</keyword>
<evidence type="ECO:0000313" key="8">
    <source>
        <dbReference type="EMBL" id="EGV30007.1"/>
    </source>
</evidence>
<protein>
    <recommendedName>
        <fullName evidence="2">histidine kinase</fullName>
        <ecNumber evidence="2">2.7.13.3</ecNumber>
    </recommendedName>
</protein>
<keyword evidence="8" id="KW-0808">Transferase</keyword>
<dbReference type="PANTHER" id="PTHR43065">
    <property type="entry name" value="SENSOR HISTIDINE KINASE"/>
    <property type="match status" value="1"/>
</dbReference>
<dbReference type="PROSITE" id="PS50109">
    <property type="entry name" value="HIS_KIN"/>
    <property type="match status" value="1"/>
</dbReference>
<dbReference type="InterPro" id="IPR003661">
    <property type="entry name" value="HisK_dim/P_dom"/>
</dbReference>
<dbReference type="PATRIC" id="fig|765913.3.peg.2992"/>
<evidence type="ECO:0000256" key="4">
    <source>
        <dbReference type="SAM" id="Coils"/>
    </source>
</evidence>
<keyword evidence="3" id="KW-0597">Phosphoprotein</keyword>
<dbReference type="SMART" id="SM00091">
    <property type="entry name" value="PAS"/>
    <property type="match status" value="1"/>
</dbReference>
<gene>
    <name evidence="8" type="ORF">ThidrDRAFT_2928</name>
</gene>
<dbReference type="Gene3D" id="3.30.450.20">
    <property type="entry name" value="PAS domain"/>
    <property type="match status" value="1"/>
</dbReference>
<dbReference type="Pfam" id="PF00512">
    <property type="entry name" value="HisKA"/>
    <property type="match status" value="1"/>
</dbReference>
<dbReference type="SUPFAM" id="SSF55785">
    <property type="entry name" value="PYP-like sensor domain (PAS domain)"/>
    <property type="match status" value="1"/>
</dbReference>
<comment type="caution">
    <text evidence="8">The sequence shown here is derived from an EMBL/GenBank/DDBJ whole genome shotgun (WGS) entry which is preliminary data.</text>
</comment>
<dbReference type="Gene3D" id="1.10.287.130">
    <property type="match status" value="1"/>
</dbReference>
<feature type="coiled-coil region" evidence="4">
    <location>
        <begin position="182"/>
        <end position="212"/>
    </location>
</feature>
<comment type="catalytic activity">
    <reaction evidence="1">
        <text>ATP + protein L-histidine = ADP + protein N-phospho-L-histidine.</text>
        <dbReference type="EC" id="2.7.13.3"/>
    </reaction>
</comment>
<dbReference type="CDD" id="cd00082">
    <property type="entry name" value="HisKA"/>
    <property type="match status" value="1"/>
</dbReference>
<feature type="domain" description="Histidine kinase" evidence="6">
    <location>
        <begin position="221"/>
        <end position="469"/>
    </location>
</feature>
<dbReference type="InterPro" id="IPR000014">
    <property type="entry name" value="PAS"/>
</dbReference>
<dbReference type="InterPro" id="IPR005467">
    <property type="entry name" value="His_kinase_dom"/>
</dbReference>
<evidence type="ECO:0000259" key="6">
    <source>
        <dbReference type="PROSITE" id="PS50109"/>
    </source>
</evidence>
<evidence type="ECO:0000256" key="1">
    <source>
        <dbReference type="ARBA" id="ARBA00000085"/>
    </source>
</evidence>
<organism evidence="8 9">
    <name type="scientific">Thiorhodococcus drewsii AZ1</name>
    <dbReference type="NCBI Taxonomy" id="765913"/>
    <lineage>
        <taxon>Bacteria</taxon>
        <taxon>Pseudomonadati</taxon>
        <taxon>Pseudomonadota</taxon>
        <taxon>Gammaproteobacteria</taxon>
        <taxon>Chromatiales</taxon>
        <taxon>Chromatiaceae</taxon>
        <taxon>Thiorhodococcus</taxon>
    </lineage>
</organism>
<dbReference type="InterPro" id="IPR036890">
    <property type="entry name" value="HATPase_C_sf"/>
</dbReference>
<feature type="region of interest" description="Disordered" evidence="5">
    <location>
        <begin position="1"/>
        <end position="29"/>
    </location>
</feature>